<name>A0A9N9PPJ2_9HELO</name>
<comment type="caution">
    <text evidence="3">The sequence shown here is derived from an EMBL/GenBank/DDBJ whole genome shotgun (WGS) entry which is preliminary data.</text>
</comment>
<dbReference type="Pfam" id="PF03571">
    <property type="entry name" value="Peptidase_M49"/>
    <property type="match status" value="1"/>
</dbReference>
<protein>
    <submittedName>
        <fullName evidence="3">Uncharacterized protein</fullName>
    </submittedName>
</protein>
<proteinExistence type="predicted"/>
<evidence type="ECO:0000313" key="3">
    <source>
        <dbReference type="EMBL" id="CAG8962044.1"/>
    </source>
</evidence>
<dbReference type="EMBL" id="CAJVRL010000127">
    <property type="protein sequence ID" value="CAG8962044.1"/>
    <property type="molecule type" value="Genomic_DNA"/>
</dbReference>
<gene>
    <name evidence="3" type="ORF">HYFRA_00005086</name>
</gene>
<dbReference type="PANTHER" id="PTHR23422:SF11">
    <property type="entry name" value="DIPEPTIDYL PEPTIDASE 3"/>
    <property type="match status" value="1"/>
</dbReference>
<keyword evidence="4" id="KW-1185">Reference proteome</keyword>
<dbReference type="GO" id="GO:0046872">
    <property type="term" value="F:metal ion binding"/>
    <property type="evidence" value="ECO:0007669"/>
    <property type="project" value="UniProtKB-KW"/>
</dbReference>
<dbReference type="AlphaFoldDB" id="A0A9N9PPJ2"/>
<sequence length="429" mass="47525">MPVTENGSLRVFDTGMQYHVWQGFVGASAYFNQGEGDQKFIPKLTVEAMRKIANISSKTAVTLEKIIDPLFSVPPFNLGYPNKNAQSGYYPGAETISQEEIATISEAMNRCSIGPENTRIQKGVENGKPFYQVLQASSETGVPTGIPNQFSDAIYLVTGDRSEELAKVCATHDSKQSQFLDHYIDCFRTGSLEAFQESQKVWVTDMSAKVENLLGFIEPYRDPAGIRSEWEAMIGIADPDESARLKQIVENSTLFIRQLPWVVDGVNNGKGPFEKSLFEVPDFTIVLALAVCGSIVFEAANLPNYEYICETSGFKNIVLANCLNANNNPNLPCHWLKKSELKHDKSSTHNVRFITTAIHELFGDSTGILLGETSLGIYNFEKENPLISPLSKTSVDSYYLPRQTWTSIFGKLVETVEECGAILVSESYG</sequence>
<dbReference type="GO" id="GO:0008239">
    <property type="term" value="F:dipeptidyl-peptidase activity"/>
    <property type="evidence" value="ECO:0007669"/>
    <property type="project" value="TreeGrafter"/>
</dbReference>
<evidence type="ECO:0000313" key="4">
    <source>
        <dbReference type="Proteomes" id="UP000696280"/>
    </source>
</evidence>
<dbReference type="InterPro" id="IPR039461">
    <property type="entry name" value="Peptidase_M49"/>
</dbReference>
<dbReference type="GO" id="GO:0005737">
    <property type="term" value="C:cytoplasm"/>
    <property type="evidence" value="ECO:0007669"/>
    <property type="project" value="TreeGrafter"/>
</dbReference>
<organism evidence="3 4">
    <name type="scientific">Hymenoscyphus fraxineus</name>
    <dbReference type="NCBI Taxonomy" id="746836"/>
    <lineage>
        <taxon>Eukaryota</taxon>
        <taxon>Fungi</taxon>
        <taxon>Dikarya</taxon>
        <taxon>Ascomycota</taxon>
        <taxon>Pezizomycotina</taxon>
        <taxon>Leotiomycetes</taxon>
        <taxon>Helotiales</taxon>
        <taxon>Helotiaceae</taxon>
        <taxon>Hymenoscyphus</taxon>
    </lineage>
</organism>
<keyword evidence="2" id="KW-0378">Hydrolase</keyword>
<accession>A0A9N9PPJ2</accession>
<reference evidence="3" key="1">
    <citation type="submission" date="2021-07" db="EMBL/GenBank/DDBJ databases">
        <authorList>
            <person name="Durling M."/>
        </authorList>
    </citation>
    <scope>NUCLEOTIDE SEQUENCE</scope>
</reference>
<dbReference type="OrthoDB" id="4694525at2759"/>
<evidence type="ECO:0000256" key="2">
    <source>
        <dbReference type="ARBA" id="ARBA00022801"/>
    </source>
</evidence>
<dbReference type="Gene3D" id="3.30.540.30">
    <property type="match status" value="1"/>
</dbReference>
<dbReference type="PANTHER" id="PTHR23422">
    <property type="entry name" value="DIPEPTIDYL PEPTIDASE III-RELATED"/>
    <property type="match status" value="1"/>
</dbReference>
<keyword evidence="1" id="KW-0479">Metal-binding</keyword>
<dbReference type="Proteomes" id="UP000696280">
    <property type="component" value="Unassembled WGS sequence"/>
</dbReference>
<evidence type="ECO:0000256" key="1">
    <source>
        <dbReference type="ARBA" id="ARBA00022723"/>
    </source>
</evidence>